<evidence type="ECO:0000313" key="2">
    <source>
        <dbReference type="EMBL" id="EFC43266.1"/>
    </source>
</evidence>
<name>D2VIG8_NAEGR</name>
<dbReference type="AlphaFoldDB" id="D2VIG8"/>
<dbReference type="OrthoDB" id="10403559at2759"/>
<evidence type="ECO:0000256" key="1">
    <source>
        <dbReference type="SAM" id="MobiDB-lite"/>
    </source>
</evidence>
<sequence length="907" mass="102777">MEQQPQMPPSANGINQQVKPHPSQTQHISPSVNGGVMDGLPPGSGQAFVQPAHPHVHYHHVDPNMQRKQVIPPQVITQTGTQMPSYYYPQQPYYAVPGQPYGMSPQSFPYAPYGYQYPYGAQTAYPPYPHQGHQPHTVPPIPNQPQVTQVVAKPATPSTTPKQKKKKSKPVNQSNAIFPSQSKSICPTDSFNVGRKNEILYLVEGFTMDRVLQNINVHIQSGNEVTISEKQVLKIDISSLEGKALKIQIYICQLNVDKIQDTTIPLHLFMEYPVNSEELEFQDLSFTYQPNLSNARSLYFLRFVLLETVDKVDKVVNFCDSCNFMIVSPSNKKKKSTSSQPTPTIQHNTTIPPATSTTPTLPSLPQNNVSSLTKPPSKGGEAPTVEFLKRLISTAPKKEHLSHWNNFMVTLDQLNVYDGNFLKKAEDISDSIKRGGRFSVYPCIEQCCPSFGPIRGGIQVSINVKDLDVYDEDDLSIFIDDIKISKKDITSIRPTKIEFYLPALKGSRIPGQVDVSISVDNGFECYSHVLYNSFEYVLDEEFEKRKGTIPMKERSATGLVQVVTIKPINGTAETNEEEYGDINEKMDIYNGESCQYSSCIHFERGYLDSSKLDPKQRFMWVLRRADSESLYGSQVANEDHAGVILRGEAILNKTKMADILEMCFEIDRRISSEKLGVAMSLQLFDRETKKYLYTSKALHILTRPPKPVQYSSFNEDERVLQLLDKIKTRKRRRGRNAIAFDPNLNSLGQPMTHALCLSDNEVEIQKSFQQFHLEVNDQFSRSPFHLAFAAGNLNAVKFFMEKIAVSPHIYLFQRDCYNQTPFHLAFKFYRTKFLVECCAFLKEKLDKSTNRNENSQNVDISPTVQQKQDKKRKTPSSSNETTKRTKVEVISSSDDEEETSLHLQDDE</sequence>
<dbReference type="Proteomes" id="UP000006671">
    <property type="component" value="Unassembled WGS sequence"/>
</dbReference>
<reference evidence="2 3" key="1">
    <citation type="journal article" date="2010" name="Cell">
        <title>The genome of Naegleria gruberi illuminates early eukaryotic versatility.</title>
        <authorList>
            <person name="Fritz-Laylin L.K."/>
            <person name="Prochnik S.E."/>
            <person name="Ginger M.L."/>
            <person name="Dacks J.B."/>
            <person name="Carpenter M.L."/>
            <person name="Field M.C."/>
            <person name="Kuo A."/>
            <person name="Paredez A."/>
            <person name="Chapman J."/>
            <person name="Pham J."/>
            <person name="Shu S."/>
            <person name="Neupane R."/>
            <person name="Cipriano M."/>
            <person name="Mancuso J."/>
            <person name="Tu H."/>
            <person name="Salamov A."/>
            <person name="Lindquist E."/>
            <person name="Shapiro H."/>
            <person name="Lucas S."/>
            <person name="Grigoriev I.V."/>
            <person name="Cande W.Z."/>
            <person name="Fulton C."/>
            <person name="Rokhsar D.S."/>
            <person name="Dawson S.C."/>
        </authorList>
    </citation>
    <scope>NUCLEOTIDE SEQUENCE [LARGE SCALE GENOMIC DNA]</scope>
    <source>
        <strain evidence="2 3">NEG-M</strain>
    </source>
</reference>
<dbReference type="InParanoid" id="D2VIG8"/>
<dbReference type="EMBL" id="GG738874">
    <property type="protein sequence ID" value="EFC43266.1"/>
    <property type="molecule type" value="Genomic_DNA"/>
</dbReference>
<feature type="compositionally biased region" description="Polar residues" evidence="1">
    <location>
        <begin position="12"/>
        <end position="32"/>
    </location>
</feature>
<dbReference type="RefSeq" id="XP_002676010.1">
    <property type="nucleotide sequence ID" value="XM_002675964.1"/>
</dbReference>
<feature type="region of interest" description="Disordered" evidence="1">
    <location>
        <begin position="150"/>
        <end position="181"/>
    </location>
</feature>
<dbReference type="SUPFAM" id="SSF48403">
    <property type="entry name" value="Ankyrin repeat"/>
    <property type="match status" value="1"/>
</dbReference>
<dbReference type="InterPro" id="IPR013783">
    <property type="entry name" value="Ig-like_fold"/>
</dbReference>
<feature type="compositionally biased region" description="Low complexity" evidence="1">
    <location>
        <begin position="337"/>
        <end position="365"/>
    </location>
</feature>
<proteinExistence type="predicted"/>
<feature type="compositionally biased region" description="Low complexity" evidence="1">
    <location>
        <begin position="150"/>
        <end position="161"/>
    </location>
</feature>
<dbReference type="GeneID" id="8861941"/>
<keyword evidence="3" id="KW-1185">Reference proteome</keyword>
<feature type="region of interest" description="Disordered" evidence="1">
    <location>
        <begin position="1"/>
        <end position="45"/>
    </location>
</feature>
<evidence type="ECO:0000313" key="3">
    <source>
        <dbReference type="Proteomes" id="UP000006671"/>
    </source>
</evidence>
<dbReference type="CDD" id="cd00102">
    <property type="entry name" value="IPT"/>
    <property type="match status" value="1"/>
</dbReference>
<dbReference type="Gene3D" id="2.60.40.10">
    <property type="entry name" value="Immunoglobulins"/>
    <property type="match status" value="1"/>
</dbReference>
<feature type="region of interest" description="Disordered" evidence="1">
    <location>
        <begin position="851"/>
        <end position="907"/>
    </location>
</feature>
<dbReference type="VEuPathDB" id="AmoebaDB:NAEGRDRAFT_68677"/>
<dbReference type="SUPFAM" id="SSF81296">
    <property type="entry name" value="E set domains"/>
    <property type="match status" value="1"/>
</dbReference>
<feature type="region of interest" description="Disordered" evidence="1">
    <location>
        <begin position="330"/>
        <end position="382"/>
    </location>
</feature>
<dbReference type="Gene3D" id="1.25.40.20">
    <property type="entry name" value="Ankyrin repeat-containing domain"/>
    <property type="match status" value="1"/>
</dbReference>
<dbReference type="InterPro" id="IPR036770">
    <property type="entry name" value="Ankyrin_rpt-contain_sf"/>
</dbReference>
<accession>D2VIG8</accession>
<dbReference type="InterPro" id="IPR014756">
    <property type="entry name" value="Ig_E-set"/>
</dbReference>
<feature type="compositionally biased region" description="Polar residues" evidence="1">
    <location>
        <begin position="851"/>
        <end position="866"/>
    </location>
</feature>
<protein>
    <submittedName>
        <fullName evidence="2">Predicted protein</fullName>
    </submittedName>
</protein>
<gene>
    <name evidence="2" type="ORF">NAEGRDRAFT_68677</name>
</gene>
<dbReference type="KEGG" id="ngr:NAEGRDRAFT_68677"/>
<organism evidence="3">
    <name type="scientific">Naegleria gruberi</name>
    <name type="common">Amoeba</name>
    <dbReference type="NCBI Taxonomy" id="5762"/>
    <lineage>
        <taxon>Eukaryota</taxon>
        <taxon>Discoba</taxon>
        <taxon>Heterolobosea</taxon>
        <taxon>Tetramitia</taxon>
        <taxon>Eutetramitia</taxon>
        <taxon>Vahlkampfiidae</taxon>
        <taxon>Naegleria</taxon>
    </lineage>
</organism>
<dbReference type="OMA" id="KTHIACL"/>